<protein>
    <recommendedName>
        <fullName evidence="5">Bacterial low temperature requirement A protein (LtrA)</fullName>
    </recommendedName>
</protein>
<organism evidence="3 4">
    <name type="scientific">Glarea lozoyensis (strain ATCC 20868 / MF5171)</name>
    <dbReference type="NCBI Taxonomy" id="1116229"/>
    <lineage>
        <taxon>Eukaryota</taxon>
        <taxon>Fungi</taxon>
        <taxon>Dikarya</taxon>
        <taxon>Ascomycota</taxon>
        <taxon>Pezizomycotina</taxon>
        <taxon>Leotiomycetes</taxon>
        <taxon>Helotiales</taxon>
        <taxon>Helotiaceae</taxon>
        <taxon>Glarea</taxon>
    </lineage>
</organism>
<keyword evidence="2" id="KW-0472">Membrane</keyword>
<dbReference type="PANTHER" id="PTHR42101">
    <property type="entry name" value="CHROMOSOME 16, WHOLE GENOME SHOTGUN SEQUENCE"/>
    <property type="match status" value="1"/>
</dbReference>
<feature type="transmembrane region" description="Helical" evidence="2">
    <location>
        <begin position="529"/>
        <end position="548"/>
    </location>
</feature>
<dbReference type="HOGENOM" id="CLU_016136_2_1_1"/>
<accession>S3D1J6</accession>
<feature type="transmembrane region" description="Helical" evidence="2">
    <location>
        <begin position="249"/>
        <end position="271"/>
    </location>
</feature>
<dbReference type="STRING" id="1116229.S3D1J6"/>
<evidence type="ECO:0000256" key="1">
    <source>
        <dbReference type="SAM" id="MobiDB-lite"/>
    </source>
</evidence>
<dbReference type="PANTHER" id="PTHR42101:SF1">
    <property type="entry name" value="LOW TEMPERATURE REQUIREMENT A"/>
    <property type="match status" value="1"/>
</dbReference>
<feature type="transmembrane region" description="Helical" evidence="2">
    <location>
        <begin position="466"/>
        <end position="486"/>
    </location>
</feature>
<proteinExistence type="predicted"/>
<feature type="region of interest" description="Disordered" evidence="1">
    <location>
        <begin position="618"/>
        <end position="641"/>
    </location>
</feature>
<dbReference type="Pfam" id="PF06772">
    <property type="entry name" value="LtrA"/>
    <property type="match status" value="1"/>
</dbReference>
<dbReference type="AlphaFoldDB" id="S3D1J6"/>
<keyword evidence="2" id="KW-0812">Transmembrane</keyword>
<dbReference type="RefSeq" id="XP_008081424.1">
    <property type="nucleotide sequence ID" value="XM_008083233.1"/>
</dbReference>
<feature type="transmembrane region" description="Helical" evidence="2">
    <location>
        <begin position="82"/>
        <end position="106"/>
    </location>
</feature>
<dbReference type="InterPro" id="IPR010640">
    <property type="entry name" value="Low_temperature_requirement_A"/>
</dbReference>
<evidence type="ECO:0008006" key="5">
    <source>
        <dbReference type="Google" id="ProtNLM"/>
    </source>
</evidence>
<gene>
    <name evidence="3" type="ORF">GLAREA_12451</name>
</gene>
<dbReference type="OMA" id="HKTKYEF"/>
<evidence type="ECO:0000313" key="4">
    <source>
        <dbReference type="Proteomes" id="UP000016922"/>
    </source>
</evidence>
<feature type="transmembrane region" description="Helical" evidence="2">
    <location>
        <begin position="180"/>
        <end position="200"/>
    </location>
</feature>
<name>S3D1J6_GLAL2</name>
<sequence>MSSQFHNGKPQGSESAQKLYKARKGESIRWVVNPLEGLRGKEFKSFHVRHEASMIELFFDLFFVANLATFTTYHEITNSATLYYYIGFFVILWSTWFQITIFDVRFAGDSVFERICKFYQFTFFTMLAVVGFTFAPGGKESVKAYRIYQTLAIVMGLSRFFLALQYAVVAAFVCRKYKKLILPFILIVMILLSSGTALLVTNRWFNKTAETRVHYVWWIVLPLESILVLLVSSFWRMLSFKESHMAERLSLLTMIIIGEGVIGSTKTAGMLWPTTSSPDGKGVIAMVSIIVMLLLMWQLYFDNHPHGHYGTIKQQWWAFSHFFLHIGFVGVVEGANRMAIFYNAIRKQLELIDQIDGLCFTNTTVTSAETFVNSINYTVEKLKIEYYDPRSYDSIQTVLLYTLYGNATGDAQDPFFCDFYNNISDSSLIQQAMVKGIYKRFNIDAPKESKLGEIGFYHTFKTTFTYLWGSVALSMIMLLIFLWIVRTRKRDVLEFVRLAWRAMIAVVAVGIACLVLNENAFITMIASPYVVTAICALMASSVLFDRVIRVIGVWKFERHYAIPAADPAHGHGDDHSMVSPRPGMTPQQSYKLEPSVTVTAFGAPTGYTGVPQMAPEGYPLSPQSYPPTPQPYGQPMGYGAY</sequence>
<keyword evidence="4" id="KW-1185">Reference proteome</keyword>
<evidence type="ECO:0000313" key="3">
    <source>
        <dbReference type="EMBL" id="EPE31695.1"/>
    </source>
</evidence>
<feature type="transmembrane region" description="Helical" evidence="2">
    <location>
        <begin position="283"/>
        <end position="301"/>
    </location>
</feature>
<reference evidence="3 4" key="1">
    <citation type="journal article" date="2013" name="BMC Genomics">
        <title>Genomics-driven discovery of the pneumocandin biosynthetic gene cluster in the fungus Glarea lozoyensis.</title>
        <authorList>
            <person name="Chen L."/>
            <person name="Yue Q."/>
            <person name="Zhang X."/>
            <person name="Xiang M."/>
            <person name="Wang C."/>
            <person name="Li S."/>
            <person name="Che Y."/>
            <person name="Ortiz-Lopez F.J."/>
            <person name="Bills G.F."/>
            <person name="Liu X."/>
            <person name="An Z."/>
        </authorList>
    </citation>
    <scope>NUCLEOTIDE SEQUENCE [LARGE SCALE GENOMIC DNA]</scope>
    <source>
        <strain evidence="4">ATCC 20868 / MF5171</strain>
    </source>
</reference>
<dbReference type="GeneID" id="19471492"/>
<dbReference type="Proteomes" id="UP000016922">
    <property type="component" value="Unassembled WGS sequence"/>
</dbReference>
<dbReference type="eggNOG" id="ENOG502RYB9">
    <property type="taxonomic scope" value="Eukaryota"/>
</dbReference>
<keyword evidence="2" id="KW-1133">Transmembrane helix</keyword>
<dbReference type="EMBL" id="KE145361">
    <property type="protein sequence ID" value="EPE31695.1"/>
    <property type="molecule type" value="Genomic_DNA"/>
</dbReference>
<feature type="transmembrane region" description="Helical" evidence="2">
    <location>
        <begin position="498"/>
        <end position="517"/>
    </location>
</feature>
<feature type="transmembrane region" description="Helical" evidence="2">
    <location>
        <begin position="118"/>
        <end position="135"/>
    </location>
</feature>
<feature type="transmembrane region" description="Helical" evidence="2">
    <location>
        <begin position="215"/>
        <end position="237"/>
    </location>
</feature>
<feature type="transmembrane region" description="Helical" evidence="2">
    <location>
        <begin position="322"/>
        <end position="345"/>
    </location>
</feature>
<feature type="transmembrane region" description="Helical" evidence="2">
    <location>
        <begin position="147"/>
        <end position="173"/>
    </location>
</feature>
<dbReference type="KEGG" id="glz:GLAREA_12451"/>
<evidence type="ECO:0000256" key="2">
    <source>
        <dbReference type="SAM" id="Phobius"/>
    </source>
</evidence>
<dbReference type="OrthoDB" id="3177213at2759"/>